<accession>A0ABT8TUQ2</accession>
<evidence type="ECO:0000313" key="5">
    <source>
        <dbReference type="Proteomes" id="UP001168363"/>
    </source>
</evidence>
<dbReference type="Pfam" id="PF22513">
    <property type="entry name" value="FitA-like_RHH"/>
    <property type="match status" value="1"/>
</dbReference>
<reference evidence="4" key="1">
    <citation type="submission" date="2023-06" db="EMBL/GenBank/DDBJ databases">
        <title>Genome sequence of Nocardioides sp. SOB44.</title>
        <authorList>
            <person name="Zhang G."/>
        </authorList>
    </citation>
    <scope>NUCLEOTIDE SEQUENCE</scope>
    <source>
        <strain evidence="4">SOB44</strain>
    </source>
</reference>
<dbReference type="RefSeq" id="WP_302709912.1">
    <property type="nucleotide sequence ID" value="NZ_JAULSC010000024.1"/>
</dbReference>
<name>A0ABT8TUQ2_9ACTN</name>
<dbReference type="SUPFAM" id="SSF56112">
    <property type="entry name" value="Protein kinase-like (PK-like)"/>
    <property type="match status" value="1"/>
</dbReference>
<keyword evidence="5" id="KW-1185">Reference proteome</keyword>
<dbReference type="Proteomes" id="UP001168363">
    <property type="component" value="Unassembled WGS sequence"/>
</dbReference>
<dbReference type="Pfam" id="PF01636">
    <property type="entry name" value="APH"/>
    <property type="match status" value="1"/>
</dbReference>
<dbReference type="InterPro" id="IPR013321">
    <property type="entry name" value="Arc_rbn_hlx_hlx"/>
</dbReference>
<gene>
    <name evidence="4" type="ORF">QWJ41_18320</name>
</gene>
<feature type="domain" description="Aminoglycoside phosphotransferase" evidence="2">
    <location>
        <begin position="43"/>
        <end position="226"/>
    </location>
</feature>
<dbReference type="InterPro" id="IPR010985">
    <property type="entry name" value="Ribbon_hlx_hlx"/>
</dbReference>
<proteinExistence type="predicted"/>
<sequence>MDDDLDERQTVDGVAVLPTTADAVSASVACARALGLPADDPEVIAEGYSVRVRLRPAPVVTRVVTVGRALRPHPLPWLEREVLVAQFLAASGVPIVAPWEDPGPHIAEGLEVCLWHWTEHDSREVSAAGFGAMLGPLHDALARYPGDLPTLIGPLTDISPALAISSDPTLHRAAAELVPLTRSWPARPLHGDAHTGNVLMTPDGPLWTDFEDVCVGPVEWDMASMTITDDALAAYPGPSTGPDSPTAVTCAVCRSSPASWSGTTTTLRSTRRWSRTSTDASTTDPACEGGPTGRSLRGTTARPGCRCRVPKRPSPATTAGTKTREAAAPSSCQPGDDRLPVRDPALVTLRVTMGSRSDPVRDPRTVIDQEPRQVLRPVRVATGRSRCSCRAAPSGSDIVGVISEVVVMEQILIRNLPAGTKAALRARAKQRHRSVEAEARDVLTKALEGEPVTIVDLLGTDDGADIEFEPERLGLTARSAQL</sequence>
<dbReference type="Gene3D" id="3.90.1200.10">
    <property type="match status" value="1"/>
</dbReference>
<dbReference type="EMBL" id="JAULSC010000024">
    <property type="protein sequence ID" value="MDO3397689.1"/>
    <property type="molecule type" value="Genomic_DNA"/>
</dbReference>
<feature type="domain" description="Antitoxin FitA-like ribbon-helix-helix" evidence="3">
    <location>
        <begin position="410"/>
        <end position="447"/>
    </location>
</feature>
<evidence type="ECO:0000259" key="2">
    <source>
        <dbReference type="Pfam" id="PF01636"/>
    </source>
</evidence>
<protein>
    <submittedName>
        <fullName evidence="4">Phosphotransferase</fullName>
    </submittedName>
</protein>
<dbReference type="InterPro" id="IPR002575">
    <property type="entry name" value="Aminoglycoside_PTrfase"/>
</dbReference>
<organism evidence="4 5">
    <name type="scientific">Nocardioides cremeus</name>
    <dbReference type="NCBI Taxonomy" id="3058044"/>
    <lineage>
        <taxon>Bacteria</taxon>
        <taxon>Bacillati</taxon>
        <taxon>Actinomycetota</taxon>
        <taxon>Actinomycetes</taxon>
        <taxon>Propionibacteriales</taxon>
        <taxon>Nocardioidaceae</taxon>
        <taxon>Nocardioides</taxon>
    </lineage>
</organism>
<dbReference type="SUPFAM" id="SSF47598">
    <property type="entry name" value="Ribbon-helix-helix"/>
    <property type="match status" value="1"/>
</dbReference>
<comment type="caution">
    <text evidence="4">The sequence shown here is derived from an EMBL/GenBank/DDBJ whole genome shotgun (WGS) entry which is preliminary data.</text>
</comment>
<evidence type="ECO:0000256" key="1">
    <source>
        <dbReference type="SAM" id="MobiDB-lite"/>
    </source>
</evidence>
<evidence type="ECO:0000259" key="3">
    <source>
        <dbReference type="Pfam" id="PF22513"/>
    </source>
</evidence>
<dbReference type="InterPro" id="IPR053853">
    <property type="entry name" value="FitA-like_RHH"/>
</dbReference>
<feature type="region of interest" description="Disordered" evidence="1">
    <location>
        <begin position="261"/>
        <end position="340"/>
    </location>
</feature>
<dbReference type="InterPro" id="IPR011009">
    <property type="entry name" value="Kinase-like_dom_sf"/>
</dbReference>
<evidence type="ECO:0000313" key="4">
    <source>
        <dbReference type="EMBL" id="MDO3397689.1"/>
    </source>
</evidence>
<dbReference type="Gene3D" id="1.10.1220.10">
    <property type="entry name" value="Met repressor-like"/>
    <property type="match status" value="1"/>
</dbReference>